<protein>
    <recommendedName>
        <fullName evidence="1">Prolyl 4-hydroxylase alpha subunit Fe(2+) 2OG dioxygenase domain-containing protein</fullName>
    </recommendedName>
</protein>
<dbReference type="Pfam" id="PF13640">
    <property type="entry name" value="2OG-FeII_Oxy_3"/>
    <property type="match status" value="1"/>
</dbReference>
<dbReference type="AlphaFoldDB" id="S4Y9Y1"/>
<dbReference type="KEGG" id="scu:SCE1572_52220"/>
<dbReference type="EMBL" id="CP003969">
    <property type="protein sequence ID" value="AGP42332.1"/>
    <property type="molecule type" value="Genomic_DNA"/>
</dbReference>
<organism evidence="2 3">
    <name type="scientific">Sorangium cellulosum So0157-2</name>
    <dbReference type="NCBI Taxonomy" id="1254432"/>
    <lineage>
        <taxon>Bacteria</taxon>
        <taxon>Pseudomonadati</taxon>
        <taxon>Myxococcota</taxon>
        <taxon>Polyangia</taxon>
        <taxon>Polyangiales</taxon>
        <taxon>Polyangiaceae</taxon>
        <taxon>Sorangium</taxon>
    </lineage>
</organism>
<dbReference type="eggNOG" id="ENOG5030BIC">
    <property type="taxonomic scope" value="Bacteria"/>
</dbReference>
<feature type="domain" description="Prolyl 4-hydroxylase alpha subunit Fe(2+) 2OG dioxygenase" evidence="1">
    <location>
        <begin position="168"/>
        <end position="285"/>
    </location>
</feature>
<dbReference type="Gene3D" id="2.60.120.620">
    <property type="entry name" value="q2cbj1_9rhob like domain"/>
    <property type="match status" value="1"/>
</dbReference>
<dbReference type="InterPro" id="IPR044862">
    <property type="entry name" value="Pro_4_hyd_alph_FE2OG_OXY"/>
</dbReference>
<gene>
    <name evidence="2" type="ORF">SCE1572_52220</name>
</gene>
<dbReference type="PATRIC" id="fig|1254432.3.peg.11767"/>
<name>S4Y9Y1_SORCE</name>
<sequence>MVTSPGTLREESFTWLLFTISHADADVGRRKQDWGEHMKPAVMVSNLLNQEGLVALMGGEVVALRVPSFYPEELCVQIAARMRKSDMYGNYVNAPEIARVGQAFFESVASAQLRKIYYARAVEWIHEMRSCCEPYLSPIDKLRLVLDETWPSGSRLGTLQGKKMFVGLARFFGAGVGAEPHQDVLAWDAPGVEEAERIEGQFAANIYLKMPQGGGDLLIWPMTLTREEYEWAGIQGSYGVHGAMLAHDPIRISPRTGELILFNSNLVHAVEKSRQGERVTWSCFVASEGVNQTLMMWS</sequence>
<evidence type="ECO:0000259" key="1">
    <source>
        <dbReference type="Pfam" id="PF13640"/>
    </source>
</evidence>
<dbReference type="HOGENOM" id="CLU_072365_0_0_7"/>
<dbReference type="STRING" id="1254432.SCE1572_52220"/>
<dbReference type="Proteomes" id="UP000014803">
    <property type="component" value="Chromosome"/>
</dbReference>
<evidence type="ECO:0000313" key="3">
    <source>
        <dbReference type="Proteomes" id="UP000014803"/>
    </source>
</evidence>
<accession>S4Y9Y1</accession>
<evidence type="ECO:0000313" key="2">
    <source>
        <dbReference type="EMBL" id="AGP42332.1"/>
    </source>
</evidence>
<reference evidence="2 3" key="1">
    <citation type="journal article" date="2013" name="Sci. Rep.">
        <title>Extraordinary expansion of a Sorangium cellulosum genome from an alkaline milieu.</title>
        <authorList>
            <person name="Han K."/>
            <person name="Li Z.F."/>
            <person name="Peng R."/>
            <person name="Zhu L.P."/>
            <person name="Zhou T."/>
            <person name="Wang L.G."/>
            <person name="Li S.G."/>
            <person name="Zhang X.B."/>
            <person name="Hu W."/>
            <person name="Wu Z.H."/>
            <person name="Qin N."/>
            <person name="Li Y.Z."/>
        </authorList>
    </citation>
    <scope>NUCLEOTIDE SEQUENCE [LARGE SCALE GENOMIC DNA]</scope>
    <source>
        <strain evidence="2 3">So0157-2</strain>
    </source>
</reference>
<proteinExistence type="predicted"/>